<protein>
    <recommendedName>
        <fullName evidence="7">Zinc finger PHD-type domain-containing protein</fullName>
    </recommendedName>
</protein>
<dbReference type="SUPFAM" id="SSF57903">
    <property type="entry name" value="FYVE/PHD zinc finger"/>
    <property type="match status" value="1"/>
</dbReference>
<evidence type="ECO:0000259" key="7">
    <source>
        <dbReference type="SMART" id="SM00249"/>
    </source>
</evidence>
<dbReference type="EMBL" id="JADFTS010000003">
    <property type="protein sequence ID" value="KAF9612964.1"/>
    <property type="molecule type" value="Genomic_DNA"/>
</dbReference>
<dbReference type="Gene3D" id="3.30.40.10">
    <property type="entry name" value="Zinc/RING finger domain, C3HC4 (zinc finger)"/>
    <property type="match status" value="1"/>
</dbReference>
<dbReference type="PANTHER" id="PTHR33304">
    <property type="match status" value="1"/>
</dbReference>
<evidence type="ECO:0000256" key="3">
    <source>
        <dbReference type="ARBA" id="ARBA00022833"/>
    </source>
</evidence>
<accession>A0A835I9U9</accession>
<comment type="caution">
    <text evidence="8">The sequence shown here is derived from an EMBL/GenBank/DDBJ whole genome shotgun (WGS) entry which is preliminary data.</text>
</comment>
<feature type="compositionally biased region" description="Polar residues" evidence="6">
    <location>
        <begin position="545"/>
        <end position="559"/>
    </location>
</feature>
<dbReference type="GO" id="GO:0008270">
    <property type="term" value="F:zinc ion binding"/>
    <property type="evidence" value="ECO:0007669"/>
    <property type="project" value="UniProtKB-KW"/>
</dbReference>
<dbReference type="InterPro" id="IPR001965">
    <property type="entry name" value="Znf_PHD"/>
</dbReference>
<evidence type="ECO:0000256" key="4">
    <source>
        <dbReference type="ARBA" id="ARBA00023015"/>
    </source>
</evidence>
<dbReference type="Pfam" id="PF23121">
    <property type="entry name" value="SPOC_AIPP2"/>
    <property type="match status" value="1"/>
</dbReference>
<dbReference type="OrthoDB" id="651601at2759"/>
<evidence type="ECO:0000313" key="8">
    <source>
        <dbReference type="EMBL" id="KAF9612964.1"/>
    </source>
</evidence>
<sequence>MRASSSMHKTGQACDVCGAIGEATDLATCSNCRSSHEHVYCMRINLLEVPKIWWCEACQSQRNLISPKYPGQILPERQKTWDTGNGSSKGSSICNTTGKPAAHPVHRSASNKVKTAKVNYLPPEDYYELSSGAKPKASLQNLFTSQTDSFKTNHGLGSKKTPLPMTAFFKLSCEKDHHRFHGHPKPPSIPIAMTGTVQPPAISTGQTKTNLKRHLEPPTTTTQTKTDLEQQAVPLHVLRSQVHFPSKSSTSECSRKVEALRTKVMRQSVPEVHHSPSNRIGGVVHGAKEKCVVEKTLSGTFKCAGNVIPSKEYACKKEPEDTVTCLDKNTTSNSKTSFRFGEEDLPNSPAIKSTWKGSFEILGTTYGTFYAHPPERSSREACQVSQQMDAMLKFKLVPRLDVWPQIFNIGPPCSDDIALFFCAFNSYRCKEEYIDLLNMIEERDSSLQTFLAGAELLIFSSRHLSVESQRLNKQFYLWGVFRSLKSRLCSGSLNKSQHQIQAGSCKSENDGPLPNISEDQRGDLDTPPGFERPIYLPRVPRPDSCKSSIGNSQDSTSSDIPPGFASRDK</sequence>
<name>A0A835I9U9_9MAGN</name>
<gene>
    <name evidence="8" type="ORF">IFM89_004667</name>
</gene>
<keyword evidence="9" id="KW-1185">Reference proteome</keyword>
<reference evidence="8 9" key="1">
    <citation type="submission" date="2020-10" db="EMBL/GenBank/DDBJ databases">
        <title>The Coptis chinensis genome and diversification of protoberbering-type alkaloids.</title>
        <authorList>
            <person name="Wang B."/>
            <person name="Shu S."/>
            <person name="Song C."/>
            <person name="Liu Y."/>
        </authorList>
    </citation>
    <scope>NUCLEOTIDE SEQUENCE [LARGE SCALE GENOMIC DNA]</scope>
    <source>
        <strain evidence="8">HL-2020</strain>
        <tissue evidence="8">Leaf</tissue>
    </source>
</reference>
<organism evidence="8 9">
    <name type="scientific">Coptis chinensis</name>
    <dbReference type="NCBI Taxonomy" id="261450"/>
    <lineage>
        <taxon>Eukaryota</taxon>
        <taxon>Viridiplantae</taxon>
        <taxon>Streptophyta</taxon>
        <taxon>Embryophyta</taxon>
        <taxon>Tracheophyta</taxon>
        <taxon>Spermatophyta</taxon>
        <taxon>Magnoliopsida</taxon>
        <taxon>Ranunculales</taxon>
        <taxon>Ranunculaceae</taxon>
        <taxon>Coptidoideae</taxon>
        <taxon>Coptis</taxon>
    </lineage>
</organism>
<feature type="domain" description="Zinc finger PHD-type" evidence="7">
    <location>
        <begin position="13"/>
        <end position="59"/>
    </location>
</feature>
<evidence type="ECO:0000313" key="9">
    <source>
        <dbReference type="Proteomes" id="UP000631114"/>
    </source>
</evidence>
<keyword evidence="2" id="KW-0863">Zinc-finger</keyword>
<evidence type="ECO:0000256" key="1">
    <source>
        <dbReference type="ARBA" id="ARBA00022723"/>
    </source>
</evidence>
<dbReference type="InterPro" id="IPR056280">
    <property type="entry name" value="AIPP2-like_SPOC"/>
</dbReference>
<keyword evidence="1" id="KW-0479">Metal-binding</keyword>
<dbReference type="PANTHER" id="PTHR33304:SF36">
    <property type="entry name" value="GB|AAF26970.1-RELATED"/>
    <property type="match status" value="1"/>
</dbReference>
<dbReference type="GO" id="GO:0140566">
    <property type="term" value="F:histone reader activity"/>
    <property type="evidence" value="ECO:0007669"/>
    <property type="project" value="InterPro"/>
</dbReference>
<dbReference type="AlphaFoldDB" id="A0A835I9U9"/>
<dbReference type="SMART" id="SM00249">
    <property type="entry name" value="PHD"/>
    <property type="match status" value="1"/>
</dbReference>
<dbReference type="InterPro" id="IPR049914">
    <property type="entry name" value="PHD1-3/5-6"/>
</dbReference>
<evidence type="ECO:0000256" key="5">
    <source>
        <dbReference type="ARBA" id="ARBA00023163"/>
    </source>
</evidence>
<keyword evidence="5" id="KW-0804">Transcription</keyword>
<proteinExistence type="predicted"/>
<evidence type="ECO:0000256" key="2">
    <source>
        <dbReference type="ARBA" id="ARBA00022771"/>
    </source>
</evidence>
<dbReference type="GO" id="GO:0034244">
    <property type="term" value="P:negative regulation of transcription elongation by RNA polymerase II"/>
    <property type="evidence" value="ECO:0007669"/>
    <property type="project" value="InterPro"/>
</dbReference>
<dbReference type="Proteomes" id="UP000631114">
    <property type="component" value="Unassembled WGS sequence"/>
</dbReference>
<keyword evidence="3" id="KW-0862">Zinc</keyword>
<dbReference type="InterPro" id="IPR011011">
    <property type="entry name" value="Znf_FYVE_PHD"/>
</dbReference>
<keyword evidence="4" id="KW-0805">Transcription regulation</keyword>
<dbReference type="InterPro" id="IPR013083">
    <property type="entry name" value="Znf_RING/FYVE/PHD"/>
</dbReference>
<feature type="region of interest" description="Disordered" evidence="6">
    <location>
        <begin position="500"/>
        <end position="569"/>
    </location>
</feature>
<evidence type="ECO:0000256" key="6">
    <source>
        <dbReference type="SAM" id="MobiDB-lite"/>
    </source>
</evidence>